<dbReference type="Proteomes" id="UP001162483">
    <property type="component" value="Unassembled WGS sequence"/>
</dbReference>
<protein>
    <submittedName>
        <fullName evidence="1">Uncharacterized protein</fullName>
    </submittedName>
</protein>
<gene>
    <name evidence="1" type="ORF">SPARVUS_LOCUS839593</name>
</gene>
<reference evidence="1" key="1">
    <citation type="submission" date="2023-05" db="EMBL/GenBank/DDBJ databases">
        <authorList>
            <person name="Stuckert A."/>
        </authorList>
    </citation>
    <scope>NUCLEOTIDE SEQUENCE</scope>
</reference>
<dbReference type="EMBL" id="CATNWA010000253">
    <property type="protein sequence ID" value="CAI9535307.1"/>
    <property type="molecule type" value="Genomic_DNA"/>
</dbReference>
<organism evidence="1 2">
    <name type="scientific">Staurois parvus</name>
    <dbReference type="NCBI Taxonomy" id="386267"/>
    <lineage>
        <taxon>Eukaryota</taxon>
        <taxon>Metazoa</taxon>
        <taxon>Chordata</taxon>
        <taxon>Craniata</taxon>
        <taxon>Vertebrata</taxon>
        <taxon>Euteleostomi</taxon>
        <taxon>Amphibia</taxon>
        <taxon>Batrachia</taxon>
        <taxon>Anura</taxon>
        <taxon>Neobatrachia</taxon>
        <taxon>Ranoidea</taxon>
        <taxon>Ranidae</taxon>
        <taxon>Staurois</taxon>
    </lineage>
</organism>
<keyword evidence="2" id="KW-1185">Reference proteome</keyword>
<evidence type="ECO:0000313" key="2">
    <source>
        <dbReference type="Proteomes" id="UP001162483"/>
    </source>
</evidence>
<proteinExistence type="predicted"/>
<name>A0ABN9AH04_9NEOB</name>
<accession>A0ABN9AH04</accession>
<comment type="caution">
    <text evidence="1">The sequence shown here is derived from an EMBL/GenBank/DDBJ whole genome shotgun (WGS) entry which is preliminary data.</text>
</comment>
<evidence type="ECO:0000313" key="1">
    <source>
        <dbReference type="EMBL" id="CAI9535307.1"/>
    </source>
</evidence>
<sequence>MLGLVCSSQSVVFIACSGRATIPSGSGSELPSIWSPSWSI</sequence>